<reference evidence="1" key="1">
    <citation type="submission" date="2021-03" db="EMBL/GenBank/DDBJ databases">
        <authorList>
            <consortium name="DOE Joint Genome Institute"/>
            <person name="Ahrendt S."/>
            <person name="Looney B.P."/>
            <person name="Miyauchi S."/>
            <person name="Morin E."/>
            <person name="Drula E."/>
            <person name="Courty P.E."/>
            <person name="Chicoki N."/>
            <person name="Fauchery L."/>
            <person name="Kohler A."/>
            <person name="Kuo A."/>
            <person name="Labutti K."/>
            <person name="Pangilinan J."/>
            <person name="Lipzen A."/>
            <person name="Riley R."/>
            <person name="Andreopoulos W."/>
            <person name="He G."/>
            <person name="Johnson J."/>
            <person name="Barry K.W."/>
            <person name="Grigoriev I.V."/>
            <person name="Nagy L."/>
            <person name="Hibbett D."/>
            <person name="Henrissat B."/>
            <person name="Matheny P.B."/>
            <person name="Labbe J."/>
            <person name="Martin F."/>
        </authorList>
    </citation>
    <scope>NUCLEOTIDE SEQUENCE</scope>
    <source>
        <strain evidence="1">HHB10654</strain>
    </source>
</reference>
<organism evidence="1 2">
    <name type="scientific">Artomyces pyxidatus</name>
    <dbReference type="NCBI Taxonomy" id="48021"/>
    <lineage>
        <taxon>Eukaryota</taxon>
        <taxon>Fungi</taxon>
        <taxon>Dikarya</taxon>
        <taxon>Basidiomycota</taxon>
        <taxon>Agaricomycotina</taxon>
        <taxon>Agaricomycetes</taxon>
        <taxon>Russulales</taxon>
        <taxon>Auriscalpiaceae</taxon>
        <taxon>Artomyces</taxon>
    </lineage>
</organism>
<reference evidence="1" key="2">
    <citation type="journal article" date="2022" name="New Phytol.">
        <title>Evolutionary transition to the ectomycorrhizal habit in the genomes of a hyperdiverse lineage of mushroom-forming fungi.</title>
        <authorList>
            <person name="Looney B."/>
            <person name="Miyauchi S."/>
            <person name="Morin E."/>
            <person name="Drula E."/>
            <person name="Courty P.E."/>
            <person name="Kohler A."/>
            <person name="Kuo A."/>
            <person name="LaButti K."/>
            <person name="Pangilinan J."/>
            <person name="Lipzen A."/>
            <person name="Riley R."/>
            <person name="Andreopoulos W."/>
            <person name="He G."/>
            <person name="Johnson J."/>
            <person name="Nolan M."/>
            <person name="Tritt A."/>
            <person name="Barry K.W."/>
            <person name="Grigoriev I.V."/>
            <person name="Nagy L.G."/>
            <person name="Hibbett D."/>
            <person name="Henrissat B."/>
            <person name="Matheny P.B."/>
            <person name="Labbe J."/>
            <person name="Martin F.M."/>
        </authorList>
    </citation>
    <scope>NUCLEOTIDE SEQUENCE</scope>
    <source>
        <strain evidence="1">HHB10654</strain>
    </source>
</reference>
<gene>
    <name evidence="1" type="ORF">BV25DRAFT_1889909</name>
</gene>
<evidence type="ECO:0000313" key="2">
    <source>
        <dbReference type="Proteomes" id="UP000814140"/>
    </source>
</evidence>
<accession>A0ACB8ST78</accession>
<comment type="caution">
    <text evidence="1">The sequence shown here is derived from an EMBL/GenBank/DDBJ whole genome shotgun (WGS) entry which is preliminary data.</text>
</comment>
<proteinExistence type="predicted"/>
<sequence length="389" mass="45036">MEVVITNRRKRETRTPVVVPRLVERATRDSETFVTVDDDEPPAMDLDAGSTVEATYLESVSPTAIESPQGRSVKEEPDDEADVVEILRERSVSHKSPATVPLQFKKDRAFDVATIRSRLQGLTQYPIDFDPALMQVTVSRRFMSSVYGGSSQAAFPKIGEKKLAVHGLRNFMYLILDLHPHAPHQPGHPGLWFLQEVLTWEWSRKTERRTFVRVSPGKWLYVGQYKLNPVAPFSREEWLMQSNKIRSFWCRDILEFDWGKSVRARIIYRRDKGREATDRELDRIMESKTRHYRHVTEAEIMQAFDEGKEMLGVFAMKCVGYDKDFQRSLAGTFPTWVPPPKEPKRTKKTRRTKVTKSARKRKGQSRVIVVDSDTESDEDEEPEDMEEDD</sequence>
<protein>
    <submittedName>
        <fullName evidence="1">Uncharacterized protein</fullName>
    </submittedName>
</protein>
<evidence type="ECO:0000313" key="1">
    <source>
        <dbReference type="EMBL" id="KAI0059305.1"/>
    </source>
</evidence>
<dbReference type="Proteomes" id="UP000814140">
    <property type="component" value="Unassembled WGS sequence"/>
</dbReference>
<dbReference type="EMBL" id="MU277227">
    <property type="protein sequence ID" value="KAI0059305.1"/>
    <property type="molecule type" value="Genomic_DNA"/>
</dbReference>
<keyword evidence="2" id="KW-1185">Reference proteome</keyword>
<name>A0ACB8ST78_9AGAM</name>